<accession>A0A9W8QU09</accession>
<name>A0A9W8QU09_9HYPO</name>
<sequence>MHTCRGWPSINHGTLAHVQQNDQAVALLCQLPYPDFDASQVAFTPLIMDHTRVVDWRREYTHALIRNDRLETKPEPFTNRNPPLTPSCAYIATSVGRNEYFVIVDTKDGYVYWGDPNGEHDEPEPELNATRDRFN</sequence>
<protein>
    <submittedName>
        <fullName evidence="2">Uncharacterized protein</fullName>
    </submittedName>
</protein>
<feature type="region of interest" description="Disordered" evidence="1">
    <location>
        <begin position="115"/>
        <end position="135"/>
    </location>
</feature>
<evidence type="ECO:0000256" key="1">
    <source>
        <dbReference type="SAM" id="MobiDB-lite"/>
    </source>
</evidence>
<comment type="caution">
    <text evidence="2">The sequence shown here is derived from an EMBL/GenBank/DDBJ whole genome shotgun (WGS) entry which is preliminary data.</text>
</comment>
<dbReference type="EMBL" id="JAOQAV010000082">
    <property type="protein sequence ID" value="KAJ4178103.1"/>
    <property type="molecule type" value="Genomic_DNA"/>
</dbReference>
<dbReference type="Proteomes" id="UP001152087">
    <property type="component" value="Unassembled WGS sequence"/>
</dbReference>
<evidence type="ECO:0000313" key="3">
    <source>
        <dbReference type="Proteomes" id="UP001152087"/>
    </source>
</evidence>
<proteinExistence type="predicted"/>
<gene>
    <name evidence="2" type="ORF">NW755_013442</name>
</gene>
<dbReference type="AlphaFoldDB" id="A0A9W8QU09"/>
<evidence type="ECO:0000313" key="2">
    <source>
        <dbReference type="EMBL" id="KAJ4178103.1"/>
    </source>
</evidence>
<organism evidence="2 3">
    <name type="scientific">Fusarium falciforme</name>
    <dbReference type="NCBI Taxonomy" id="195108"/>
    <lineage>
        <taxon>Eukaryota</taxon>
        <taxon>Fungi</taxon>
        <taxon>Dikarya</taxon>
        <taxon>Ascomycota</taxon>
        <taxon>Pezizomycotina</taxon>
        <taxon>Sordariomycetes</taxon>
        <taxon>Hypocreomycetidae</taxon>
        <taxon>Hypocreales</taxon>
        <taxon>Nectriaceae</taxon>
        <taxon>Fusarium</taxon>
        <taxon>Fusarium solani species complex</taxon>
    </lineage>
</organism>
<keyword evidence="3" id="KW-1185">Reference proteome</keyword>
<reference evidence="2" key="1">
    <citation type="submission" date="2022-09" db="EMBL/GenBank/DDBJ databases">
        <title>Fusarium specimens isolated from Avocado Roots.</title>
        <authorList>
            <person name="Stajich J."/>
            <person name="Roper C."/>
            <person name="Heimlech-Rivalta G."/>
        </authorList>
    </citation>
    <scope>NUCLEOTIDE SEQUENCE</scope>
    <source>
        <strain evidence="2">A02</strain>
    </source>
</reference>
<dbReference type="OrthoDB" id="5007632at2759"/>